<dbReference type="EMBL" id="LT838272">
    <property type="protein sequence ID" value="SMB90528.1"/>
    <property type="molecule type" value="Genomic_DNA"/>
</dbReference>
<evidence type="ECO:0000313" key="2">
    <source>
        <dbReference type="EMBL" id="SMB90528.1"/>
    </source>
</evidence>
<evidence type="ECO:0000313" key="3">
    <source>
        <dbReference type="Proteomes" id="UP000192569"/>
    </source>
</evidence>
<dbReference type="GO" id="GO:0006779">
    <property type="term" value="P:porphyrin-containing compound biosynthetic process"/>
    <property type="evidence" value="ECO:0007669"/>
    <property type="project" value="InterPro"/>
</dbReference>
<dbReference type="Pfam" id="PF01208">
    <property type="entry name" value="URO-D"/>
    <property type="match status" value="1"/>
</dbReference>
<dbReference type="SUPFAM" id="SSF51726">
    <property type="entry name" value="UROD/MetE-like"/>
    <property type="match status" value="1"/>
</dbReference>
<dbReference type="Gene3D" id="3.20.20.210">
    <property type="match status" value="1"/>
</dbReference>
<gene>
    <name evidence="2" type="ORF">SAMN00808754_0300</name>
</gene>
<dbReference type="Proteomes" id="UP000192569">
    <property type="component" value="Chromosome I"/>
</dbReference>
<reference evidence="2 3" key="1">
    <citation type="submission" date="2017-04" db="EMBL/GenBank/DDBJ databases">
        <authorList>
            <person name="Afonso C.L."/>
            <person name="Miller P.J."/>
            <person name="Scott M.A."/>
            <person name="Spackman E."/>
            <person name="Goraichik I."/>
            <person name="Dimitrov K.M."/>
            <person name="Suarez D.L."/>
            <person name="Swayne D.E."/>
        </authorList>
    </citation>
    <scope>NUCLEOTIDE SEQUENCE [LARGE SCALE GENOMIC DNA]</scope>
    <source>
        <strain evidence="2 3">ToBE</strain>
    </source>
</reference>
<dbReference type="CDD" id="cd03465">
    <property type="entry name" value="URO-D_like"/>
    <property type="match status" value="1"/>
</dbReference>
<protein>
    <submittedName>
        <fullName evidence="2">Uroporphyrinogen decarboxylase</fullName>
    </submittedName>
</protein>
<dbReference type="InterPro" id="IPR052024">
    <property type="entry name" value="Methanogen_methyltrans"/>
</dbReference>
<dbReference type="AlphaFoldDB" id="A0A1W1VAZ7"/>
<accession>A0A1W1VAZ7</accession>
<dbReference type="PANTHER" id="PTHR47099">
    <property type="entry name" value="METHYLCOBAMIDE:COM METHYLTRANSFERASE MTBA"/>
    <property type="match status" value="1"/>
</dbReference>
<dbReference type="STRING" id="698762.SAMN00808754_0300"/>
<proteinExistence type="predicted"/>
<evidence type="ECO:0000259" key="1">
    <source>
        <dbReference type="Pfam" id="PF01208"/>
    </source>
</evidence>
<dbReference type="RefSeq" id="WP_084663353.1">
    <property type="nucleotide sequence ID" value="NZ_LT838272.1"/>
</dbReference>
<dbReference type="PANTHER" id="PTHR47099:SF1">
    <property type="entry name" value="METHYLCOBAMIDE:COM METHYLTRANSFERASE MTBA"/>
    <property type="match status" value="1"/>
</dbReference>
<dbReference type="InterPro" id="IPR000257">
    <property type="entry name" value="Uroporphyrinogen_deCOase"/>
</dbReference>
<dbReference type="InterPro" id="IPR038071">
    <property type="entry name" value="UROD/MetE-like_sf"/>
</dbReference>
<dbReference type="GO" id="GO:0004853">
    <property type="term" value="F:uroporphyrinogen decarboxylase activity"/>
    <property type="evidence" value="ECO:0007669"/>
    <property type="project" value="InterPro"/>
</dbReference>
<organism evidence="2 3">
    <name type="scientific">Thermanaeromonas toyohensis ToBE</name>
    <dbReference type="NCBI Taxonomy" id="698762"/>
    <lineage>
        <taxon>Bacteria</taxon>
        <taxon>Bacillati</taxon>
        <taxon>Bacillota</taxon>
        <taxon>Clostridia</taxon>
        <taxon>Neomoorellales</taxon>
        <taxon>Neomoorellaceae</taxon>
        <taxon>Thermanaeromonas</taxon>
    </lineage>
</organism>
<name>A0A1W1VAZ7_9FIRM</name>
<feature type="domain" description="Uroporphyrinogen decarboxylase (URO-D)" evidence="1">
    <location>
        <begin position="2"/>
        <end position="336"/>
    </location>
</feature>
<keyword evidence="3" id="KW-1185">Reference proteome</keyword>
<dbReference type="OrthoDB" id="9780425at2"/>
<sequence>MTSKERILALLQGRPVDHIPCVPLVMNHAARVLGVKVSEFNSNPRVMTKAHLASWEKYGYDMILIFTTTATIAEAMGTTLYFPEDDVPYVHVPAVQSPEDIKKVKIIEPQKDGRIPVYLEAAELCLREVKNQVPVGVIFAGPFTTAAHLRGTEVFVKETYKNPQLVKALLEIARESINIMLEAILHIGAVPVLVEPVASGSLISPNMFSKYVFPYVQQLVDRAHELGSPICLHICGNANPILDLMADTGADILSLDYLVDLEEAKVRVGSKACLMGNIAPADILLRGSPDRVVLETKKVIAKASDNPKGLIVASGCEVPLNTPAANLKTMVDTVRMWGNIKCGVREDG</sequence>